<comment type="caution">
    <text evidence="9">The sequence shown here is derived from an EMBL/GenBank/DDBJ whole genome shotgun (WGS) entry which is preliminary data.</text>
</comment>
<keyword evidence="7" id="KW-0732">Signal</keyword>
<dbReference type="Gene3D" id="3.40.50.200">
    <property type="entry name" value="Peptidase S8/S53 domain"/>
    <property type="match status" value="1"/>
</dbReference>
<keyword evidence="6" id="KW-1133">Transmembrane helix</keyword>
<keyword evidence="4 5" id="KW-0720">Serine protease</keyword>
<evidence type="ECO:0000313" key="9">
    <source>
        <dbReference type="EMBL" id="RRD04329.1"/>
    </source>
</evidence>
<dbReference type="InterPro" id="IPR036852">
    <property type="entry name" value="Peptidase_S8/S53_dom_sf"/>
</dbReference>
<dbReference type="EMBL" id="RQZG01000012">
    <property type="protein sequence ID" value="RRD04329.1"/>
    <property type="molecule type" value="Genomic_DNA"/>
</dbReference>
<feature type="active site" description="Charge relay system" evidence="5">
    <location>
        <position position="76"/>
    </location>
</feature>
<dbReference type="PRINTS" id="PR00723">
    <property type="entry name" value="SUBTILISIN"/>
</dbReference>
<evidence type="ECO:0000256" key="5">
    <source>
        <dbReference type="PROSITE-ProRule" id="PRU01240"/>
    </source>
</evidence>
<feature type="signal peptide" evidence="7">
    <location>
        <begin position="1"/>
        <end position="33"/>
    </location>
</feature>
<sequence length="408" mass="41190">MGDGGGAVMRRVAALLGTAAAVLTTSCPFPAFAEEPQDCQVGTTSWVAGPPAALGVLGMERAWQLTRGAVTVAVVDSGVAADNPHLGEAVLPGLDLTGEGDARVDVQGHGTAVAGQIAARAVDGSGLVGVAPEATILPVRVYTGDRNSDVPEPTPELTAQGIRWAAEQGAQVVVVPLAATVDSPELHEAVTHATGLGALVVAPAGNVERGRDRTGPRYPAAYPEVLSVTATSLDGVPSDAVVHGPHVEVAAPGAEVLTTFLEWGDCVLAGAQPASSFATGYVGGVAALVAAAHPGESPADWEYRILATALRTNRGARDDVLGWGLVAPHAALALINDGGMVGPQNPRFPVVEPSPAEVVTPPAVAPDLMPARMRVLGLVVAAGAVVSTGILLVARLVTGRRGSRRAEP</sequence>
<dbReference type="InterPro" id="IPR050131">
    <property type="entry name" value="Peptidase_S8_subtilisin-like"/>
</dbReference>
<dbReference type="GO" id="GO:0006508">
    <property type="term" value="P:proteolysis"/>
    <property type="evidence" value="ECO:0007669"/>
    <property type="project" value="UniProtKB-KW"/>
</dbReference>
<name>A0A3P1T4M4_9ACTN</name>
<feature type="active site" description="Charge relay system" evidence="5">
    <location>
        <position position="276"/>
    </location>
</feature>
<dbReference type="RefSeq" id="WP_124845184.1">
    <property type="nucleotide sequence ID" value="NZ_RQZG01000012.1"/>
</dbReference>
<reference evidence="9 10" key="1">
    <citation type="submission" date="2018-11" db="EMBL/GenBank/DDBJ databases">
        <title>Genomes From Bacteria Associated with the Canine Oral Cavity: a Test Case for Automated Genome-Based Taxonomic Assignment.</title>
        <authorList>
            <person name="Coil D.A."/>
            <person name="Jospin G."/>
            <person name="Darling A.E."/>
            <person name="Wallis C."/>
            <person name="Davis I.J."/>
            <person name="Harris S."/>
            <person name="Eisen J.A."/>
            <person name="Holcombe L.J."/>
            <person name="O'Flynn C."/>
        </authorList>
    </citation>
    <scope>NUCLEOTIDE SEQUENCE [LARGE SCALE GENOMIC DNA]</scope>
    <source>
        <strain evidence="9 10">OH887_COT-365</strain>
    </source>
</reference>
<dbReference type="InterPro" id="IPR022398">
    <property type="entry name" value="Peptidase_S8_His-AS"/>
</dbReference>
<keyword evidence="6" id="KW-0812">Transmembrane</keyword>
<proteinExistence type="inferred from homology"/>
<feature type="chain" id="PRO_5018188259" evidence="7">
    <location>
        <begin position="34"/>
        <end position="408"/>
    </location>
</feature>
<dbReference type="Pfam" id="PF00082">
    <property type="entry name" value="Peptidase_S8"/>
    <property type="match status" value="1"/>
</dbReference>
<organism evidence="9 10">
    <name type="scientific">Arachnia propionica</name>
    <dbReference type="NCBI Taxonomy" id="1750"/>
    <lineage>
        <taxon>Bacteria</taxon>
        <taxon>Bacillati</taxon>
        <taxon>Actinomycetota</taxon>
        <taxon>Actinomycetes</taxon>
        <taxon>Propionibacteriales</taxon>
        <taxon>Propionibacteriaceae</taxon>
        <taxon>Arachnia</taxon>
    </lineage>
</organism>
<feature type="transmembrane region" description="Helical" evidence="6">
    <location>
        <begin position="375"/>
        <end position="397"/>
    </location>
</feature>
<keyword evidence="3 5" id="KW-0378">Hydrolase</keyword>
<dbReference type="Proteomes" id="UP000280819">
    <property type="component" value="Unassembled WGS sequence"/>
</dbReference>
<dbReference type="OrthoDB" id="614750at2"/>
<dbReference type="GO" id="GO:0004252">
    <property type="term" value="F:serine-type endopeptidase activity"/>
    <property type="evidence" value="ECO:0007669"/>
    <property type="project" value="UniProtKB-UniRule"/>
</dbReference>
<dbReference type="InterPro" id="IPR015500">
    <property type="entry name" value="Peptidase_S8_subtilisin-rel"/>
</dbReference>
<accession>A0A3P1T4M4</accession>
<dbReference type="PROSITE" id="PS51892">
    <property type="entry name" value="SUBTILASE"/>
    <property type="match status" value="1"/>
</dbReference>
<evidence type="ECO:0000256" key="1">
    <source>
        <dbReference type="ARBA" id="ARBA00011073"/>
    </source>
</evidence>
<dbReference type="SUPFAM" id="SSF52743">
    <property type="entry name" value="Subtilisin-like"/>
    <property type="match status" value="1"/>
</dbReference>
<evidence type="ECO:0000256" key="7">
    <source>
        <dbReference type="SAM" id="SignalP"/>
    </source>
</evidence>
<dbReference type="AlphaFoldDB" id="A0A3P1T4M4"/>
<evidence type="ECO:0000256" key="4">
    <source>
        <dbReference type="ARBA" id="ARBA00022825"/>
    </source>
</evidence>
<keyword evidence="2 5" id="KW-0645">Protease</keyword>
<evidence type="ECO:0000256" key="3">
    <source>
        <dbReference type="ARBA" id="ARBA00022801"/>
    </source>
</evidence>
<gene>
    <name evidence="9" type="ORF">EII34_10895</name>
</gene>
<evidence type="ECO:0000259" key="8">
    <source>
        <dbReference type="Pfam" id="PF00082"/>
    </source>
</evidence>
<dbReference type="PROSITE" id="PS00137">
    <property type="entry name" value="SUBTILASE_HIS"/>
    <property type="match status" value="1"/>
</dbReference>
<feature type="domain" description="Peptidase S8/S53" evidence="8">
    <location>
        <begin position="69"/>
        <end position="324"/>
    </location>
</feature>
<dbReference type="PANTHER" id="PTHR43806">
    <property type="entry name" value="PEPTIDASE S8"/>
    <property type="match status" value="1"/>
</dbReference>
<comment type="similarity">
    <text evidence="1 5">Belongs to the peptidase S8 family.</text>
</comment>
<keyword evidence="6" id="KW-0472">Membrane</keyword>
<dbReference type="PANTHER" id="PTHR43806:SF11">
    <property type="entry name" value="CEREVISIN-RELATED"/>
    <property type="match status" value="1"/>
</dbReference>
<evidence type="ECO:0000313" key="10">
    <source>
        <dbReference type="Proteomes" id="UP000280819"/>
    </source>
</evidence>
<evidence type="ECO:0000256" key="2">
    <source>
        <dbReference type="ARBA" id="ARBA00022670"/>
    </source>
</evidence>
<protein>
    <submittedName>
        <fullName evidence="9">Peptidase S8</fullName>
    </submittedName>
</protein>
<feature type="active site" description="Charge relay system" evidence="5">
    <location>
        <position position="109"/>
    </location>
</feature>
<evidence type="ECO:0000256" key="6">
    <source>
        <dbReference type="SAM" id="Phobius"/>
    </source>
</evidence>
<dbReference type="InterPro" id="IPR000209">
    <property type="entry name" value="Peptidase_S8/S53_dom"/>
</dbReference>